<dbReference type="InterPro" id="IPR022682">
    <property type="entry name" value="Calpain_domain_III"/>
</dbReference>
<feature type="compositionally biased region" description="Polar residues" evidence="14">
    <location>
        <begin position="1057"/>
        <end position="1066"/>
    </location>
</feature>
<evidence type="ECO:0000256" key="1">
    <source>
        <dbReference type="ARBA" id="ARBA00004481"/>
    </source>
</evidence>
<reference evidence="16 17" key="1">
    <citation type="submission" date="2020-01" db="EMBL/GenBank/DDBJ databases">
        <title>Draft genome sequence of Aspergillus udagawae IFM 46972.</title>
        <authorList>
            <person name="Takahashi H."/>
            <person name="Yaguchi T."/>
        </authorList>
    </citation>
    <scope>NUCLEOTIDE SEQUENCE [LARGE SCALE GENOMIC DNA]</scope>
    <source>
        <strain evidence="16 17">IFM 46972</strain>
    </source>
</reference>
<dbReference type="Gene3D" id="3.90.70.10">
    <property type="entry name" value="Cysteine proteinases"/>
    <property type="match status" value="1"/>
</dbReference>
<keyword evidence="10" id="KW-0788">Thiol protease</keyword>
<dbReference type="PROSITE" id="PS50203">
    <property type="entry name" value="CALPAIN_CAT"/>
    <property type="match status" value="1"/>
</dbReference>
<dbReference type="Pfam" id="PF01067">
    <property type="entry name" value="Calpain_III"/>
    <property type="match status" value="1"/>
</dbReference>
<feature type="compositionally biased region" description="Low complexity" evidence="14">
    <location>
        <begin position="1086"/>
        <end position="1111"/>
    </location>
</feature>
<feature type="domain" description="Calpain catalytic" evidence="15">
    <location>
        <begin position="142"/>
        <end position="334"/>
    </location>
</feature>
<dbReference type="Gene3D" id="2.60.120.380">
    <property type="match status" value="1"/>
</dbReference>
<dbReference type="SUPFAM" id="SSF116846">
    <property type="entry name" value="MIT domain"/>
    <property type="match status" value="1"/>
</dbReference>
<dbReference type="Pfam" id="PF25435">
    <property type="entry name" value="PalB_C"/>
    <property type="match status" value="1"/>
</dbReference>
<dbReference type="InterPro" id="IPR051297">
    <property type="entry name" value="PalB/RIM13"/>
</dbReference>
<dbReference type="InterPro" id="IPR041212">
    <property type="entry name" value="Vta1_C"/>
</dbReference>
<dbReference type="GO" id="GO:0015031">
    <property type="term" value="P:protein transport"/>
    <property type="evidence" value="ECO:0007669"/>
    <property type="project" value="UniProtKB-KW"/>
</dbReference>
<dbReference type="InterPro" id="IPR007330">
    <property type="entry name" value="MIT_dom"/>
</dbReference>
<accession>A0A8H3N915</accession>
<dbReference type="InterPro" id="IPR038765">
    <property type="entry name" value="Papain-like_cys_pep_sf"/>
</dbReference>
<keyword evidence="8" id="KW-0967">Endosome</keyword>
<evidence type="ECO:0000256" key="8">
    <source>
        <dbReference type="ARBA" id="ARBA00022753"/>
    </source>
</evidence>
<evidence type="ECO:0000313" key="16">
    <source>
        <dbReference type="EMBL" id="GFF29367.1"/>
    </source>
</evidence>
<dbReference type="GO" id="GO:0010008">
    <property type="term" value="C:endosome membrane"/>
    <property type="evidence" value="ECO:0007669"/>
    <property type="project" value="UniProtKB-SubCell"/>
</dbReference>
<comment type="similarity">
    <text evidence="4">Belongs to the peptidase C2 family. PalB/RIM13 subfamily.</text>
</comment>
<comment type="caution">
    <text evidence="16">The sequence shown here is derived from an EMBL/GenBank/DDBJ whole genome shotgun (WGS) entry which is preliminary data.</text>
</comment>
<comment type="subcellular location">
    <subcellularLocation>
        <location evidence="2">Cytoplasm</location>
    </subcellularLocation>
    <subcellularLocation>
        <location evidence="1">Endosome membrane</location>
        <topology evidence="1">Peripheral membrane protein</topology>
    </subcellularLocation>
</comment>
<evidence type="ECO:0000256" key="4">
    <source>
        <dbReference type="ARBA" id="ARBA00010193"/>
    </source>
</evidence>
<dbReference type="InterPro" id="IPR023175">
    <property type="entry name" value="Vta1/CALS_N_sf"/>
</dbReference>
<dbReference type="SUPFAM" id="SSF54001">
    <property type="entry name" value="Cysteine proteinases"/>
    <property type="match status" value="1"/>
</dbReference>
<dbReference type="InterPro" id="IPR001300">
    <property type="entry name" value="Peptidase_C2_calpain_cat"/>
</dbReference>
<evidence type="ECO:0000256" key="7">
    <source>
        <dbReference type="ARBA" id="ARBA00022670"/>
    </source>
</evidence>
<dbReference type="SMART" id="SM00230">
    <property type="entry name" value="CysPc"/>
    <property type="match status" value="1"/>
</dbReference>
<dbReference type="InterPro" id="IPR039431">
    <property type="entry name" value="Vta1/CALS_N"/>
</dbReference>
<dbReference type="AlphaFoldDB" id="A0A8H3N915"/>
<evidence type="ECO:0000256" key="6">
    <source>
        <dbReference type="ARBA" id="ARBA00022490"/>
    </source>
</evidence>
<keyword evidence="7" id="KW-0645">Protease</keyword>
<evidence type="ECO:0000256" key="9">
    <source>
        <dbReference type="ARBA" id="ARBA00022801"/>
    </source>
</evidence>
<keyword evidence="12" id="KW-0472">Membrane</keyword>
<keyword evidence="5" id="KW-0813">Transport</keyword>
<evidence type="ECO:0000256" key="12">
    <source>
        <dbReference type="ARBA" id="ARBA00023136"/>
    </source>
</evidence>
<evidence type="ECO:0000256" key="3">
    <source>
        <dbReference type="ARBA" id="ARBA00007895"/>
    </source>
</evidence>
<feature type="compositionally biased region" description="Pro residues" evidence="14">
    <location>
        <begin position="1045"/>
        <end position="1055"/>
    </location>
</feature>
<dbReference type="SUPFAM" id="SSF49758">
    <property type="entry name" value="Calpain large subunit, middle domain (domain III)"/>
    <property type="match status" value="2"/>
</dbReference>
<dbReference type="CDD" id="cd02656">
    <property type="entry name" value="MIT"/>
    <property type="match status" value="1"/>
</dbReference>
<evidence type="ECO:0000313" key="17">
    <source>
        <dbReference type="Proteomes" id="UP000465221"/>
    </source>
</evidence>
<dbReference type="Gene3D" id="1.20.58.80">
    <property type="entry name" value="Phosphotransferase system, lactose/cellobiose-type IIA subunit"/>
    <property type="match status" value="1"/>
</dbReference>
<dbReference type="PANTHER" id="PTHR46143">
    <property type="entry name" value="CALPAIN-7"/>
    <property type="match status" value="1"/>
</dbReference>
<dbReference type="GO" id="GO:0006508">
    <property type="term" value="P:proteolysis"/>
    <property type="evidence" value="ECO:0007669"/>
    <property type="project" value="UniProtKB-KW"/>
</dbReference>
<organism evidence="16 17">
    <name type="scientific">Aspergillus udagawae</name>
    <dbReference type="NCBI Taxonomy" id="91492"/>
    <lineage>
        <taxon>Eukaryota</taxon>
        <taxon>Fungi</taxon>
        <taxon>Dikarya</taxon>
        <taxon>Ascomycota</taxon>
        <taxon>Pezizomycotina</taxon>
        <taxon>Eurotiomycetes</taxon>
        <taxon>Eurotiomycetidae</taxon>
        <taxon>Eurotiales</taxon>
        <taxon>Aspergillaceae</taxon>
        <taxon>Aspergillus</taxon>
        <taxon>Aspergillus subgen. Fumigati</taxon>
    </lineage>
</organism>
<dbReference type="GO" id="GO:0004198">
    <property type="term" value="F:calcium-dependent cysteine-type endopeptidase activity"/>
    <property type="evidence" value="ECO:0007669"/>
    <property type="project" value="InterPro"/>
</dbReference>
<evidence type="ECO:0000256" key="2">
    <source>
        <dbReference type="ARBA" id="ARBA00004496"/>
    </source>
</evidence>
<dbReference type="InterPro" id="IPR036213">
    <property type="entry name" value="Calpain_III_sf"/>
</dbReference>
<dbReference type="Pfam" id="PF04652">
    <property type="entry name" value="Vta1"/>
    <property type="match status" value="1"/>
</dbReference>
<gene>
    <name evidence="16" type="ORF">IFM46972_02599</name>
</gene>
<feature type="compositionally biased region" description="Low complexity" evidence="14">
    <location>
        <begin position="1009"/>
        <end position="1022"/>
    </location>
</feature>
<dbReference type="PANTHER" id="PTHR46143:SF1">
    <property type="entry name" value="CALPAIN-7"/>
    <property type="match status" value="1"/>
</dbReference>
<dbReference type="InterPro" id="IPR036181">
    <property type="entry name" value="MIT_dom_sf"/>
</dbReference>
<feature type="region of interest" description="Disordered" evidence="14">
    <location>
        <begin position="924"/>
        <end position="1119"/>
    </location>
</feature>
<dbReference type="Pfam" id="PF18097">
    <property type="entry name" value="Vta1_C"/>
    <property type="match status" value="1"/>
</dbReference>
<name>A0A8H3N915_9EURO</name>
<keyword evidence="9" id="KW-0378">Hydrolase</keyword>
<dbReference type="Gene3D" id="1.25.40.270">
    <property type="entry name" value="Vacuolar protein sorting-associated protein vta1"/>
    <property type="match status" value="1"/>
</dbReference>
<evidence type="ECO:0000256" key="14">
    <source>
        <dbReference type="SAM" id="MobiDB-lite"/>
    </source>
</evidence>
<comment type="caution">
    <text evidence="13">Lacks conserved residue(s) required for the propagation of feature annotation.</text>
</comment>
<dbReference type="SMART" id="SM00720">
    <property type="entry name" value="calpain_III"/>
    <property type="match status" value="1"/>
</dbReference>
<dbReference type="Gene3D" id="1.20.5.420">
    <property type="entry name" value="Immunoglobulin FC, subunit C"/>
    <property type="match status" value="1"/>
</dbReference>
<sequence>MSRPHASSQKTLIAHALKAEQDVSAATSQRQALEAAIDAAEHYMKALSLAASTNDKQSLDAKCKEWLSRAEKIKEAKDWRSAIRVHERHAAELQTPVSTRTLTTREEIILLEGAKLNGFIFPPWAGPPSLEEFEPSEGGQLFIDKPELHLSDKQKVIFDGWKRPSGLLAQAGGDTFVMSVSEKTDLVQDVLTDCSVVASLCATTSRSERGLDKVFLHHEDVTSDQIWRRLFRSFQYGDVLLTIGTGKLTEKEEEELGLVSEHDYAILDMKEFKGRRQMLVKNPWAGADMASGRTENALESNAPHDRSSLSPGTFWMDCEMVFQNFENLYLNWNPSLFKYRQDIHFTWDLAAGKGVPGCFVKNPQFAVTSETGGTVWLLLGKHFRTIDRYGYSSSEDSQAGFISLYVFNAGGKRVCLSDGALHRGPYVDSPNTLMRLEMPPRTTYTAVVSEESLPTLSQNFTLSALSISPVHIAPSQNKYMCVSKVQGSWMPSTAGGNAESARYPTNPQFALTLSNATDISILLESSDTELAIHAKLFFSNGKRVTRVRNRDIITDSGDYRRGAALAEKRHLDKGVYTIVCSTFAPDQLGRFTLWISSMVPCEVKPLSSEAAGRRAVLSDVGVLPAGRDRMLAPLQVPRLTRIKLIARSRRSTIGSHPVGPSPVLMTVELGQGPYKEILATSEDGDHSDAISGVRIEDFDLHPCLEDSRGVWIVLERIGGPGGQVEDHFEVEALAEERVDIGECLKSADIGRFAARAVQIERVKPVVAYWCNYWIANQIIERGLHKSDHEVEHYAMDLMEKLEQFRNENSDNDTVIDAVAANAYVEQFGLEVFNRADTTMRANKVTKQTADTFQAAATFLELCQIWNPLEPEIAAKIKFAKYHALRIVKAIKAGEDPNATNPVVEEGDQTEGPTVTEDDLEAQPAADLASQAQQPTVEEVPDESERAERALAQQSSMDESLHPSRSSSATRPHRTGDTFTIPDVPTSAPRTPAPETTGPAAEQGSTLDLPSAPATIASSSSIPNLPDTPASLGAHHRADSNSFHSFPPPSNLPSSPPATFNQPSYFYNQPKPSAWAPSPPAQPHTAPVPVVSRPVQQPAPAAVPTVPASSQSNSQGIDDQAISLAQKHARWAVSALTFDDVDTAIKELRNSLKYLGAE</sequence>
<evidence type="ECO:0000256" key="11">
    <source>
        <dbReference type="ARBA" id="ARBA00022927"/>
    </source>
</evidence>
<protein>
    <recommendedName>
        <fullName evidence="15">Calpain catalytic domain-containing protein</fullName>
    </recommendedName>
</protein>
<evidence type="ECO:0000259" key="15">
    <source>
        <dbReference type="PROSITE" id="PS50203"/>
    </source>
</evidence>
<dbReference type="InterPro" id="IPR022683">
    <property type="entry name" value="Calpain_III"/>
</dbReference>
<proteinExistence type="inferred from homology"/>
<evidence type="ECO:0000256" key="13">
    <source>
        <dbReference type="PROSITE-ProRule" id="PRU00239"/>
    </source>
</evidence>
<evidence type="ECO:0000256" key="5">
    <source>
        <dbReference type="ARBA" id="ARBA00022448"/>
    </source>
</evidence>
<evidence type="ECO:0000256" key="10">
    <source>
        <dbReference type="ARBA" id="ARBA00022807"/>
    </source>
</evidence>
<dbReference type="EMBL" id="BLKC01000013">
    <property type="protein sequence ID" value="GFF29367.1"/>
    <property type="molecule type" value="Genomic_DNA"/>
</dbReference>
<comment type="similarity">
    <text evidence="3">Belongs to the VTA1 family.</text>
</comment>
<dbReference type="Proteomes" id="UP000465221">
    <property type="component" value="Unassembled WGS sequence"/>
</dbReference>
<keyword evidence="6" id="KW-0963">Cytoplasm</keyword>
<feature type="compositionally biased region" description="Polar residues" evidence="14">
    <location>
        <begin position="951"/>
        <end position="969"/>
    </location>
</feature>
<dbReference type="Pfam" id="PF00648">
    <property type="entry name" value="Peptidase_C2"/>
    <property type="match status" value="1"/>
</dbReference>
<dbReference type="SMART" id="SM00745">
    <property type="entry name" value="MIT"/>
    <property type="match status" value="1"/>
</dbReference>
<keyword evidence="11" id="KW-0653">Protein transport</keyword>